<dbReference type="PROSITE" id="PS00028">
    <property type="entry name" value="ZINC_FINGER_C2H2_1"/>
    <property type="match status" value="1"/>
</dbReference>
<evidence type="ECO:0000259" key="2">
    <source>
        <dbReference type="PROSITE" id="PS50157"/>
    </source>
</evidence>
<gene>
    <name evidence="3" type="ORF">BJ508DRAFT_375803</name>
</gene>
<evidence type="ECO:0000313" key="3">
    <source>
        <dbReference type="EMBL" id="RPA82333.1"/>
    </source>
</evidence>
<feature type="domain" description="C2H2-type" evidence="2">
    <location>
        <begin position="220"/>
        <end position="243"/>
    </location>
</feature>
<keyword evidence="1" id="KW-0863">Zinc-finger</keyword>
<feature type="domain" description="C2H2-type" evidence="2">
    <location>
        <begin position="253"/>
        <end position="271"/>
    </location>
</feature>
<dbReference type="EMBL" id="ML119672">
    <property type="protein sequence ID" value="RPA82333.1"/>
    <property type="molecule type" value="Genomic_DNA"/>
</dbReference>
<dbReference type="InterPro" id="IPR036236">
    <property type="entry name" value="Znf_C2H2_sf"/>
</dbReference>
<dbReference type="AlphaFoldDB" id="A0A3N4I8C3"/>
<name>A0A3N4I8C3_ASCIM</name>
<sequence length="291" mass="33167">MSQNPQDIQLYPFDFTVLSGGPLAPYPQSYPLFPDCTMFDDWLDRPFRSVSPASSITDWNETHAAAAQRDPFARAGTFSYHEALPNFCTVEDLFVCGAGAGFEGTSDSFQDHHHYSNHQTRPYEVTQTPPRSFQYAHEGNILDIGYLDTHWDYHLSDLNAVEDVGMPLVVPPPCHQTAQQRQRESSTFGLHHSSVVARNGRRERNQAHIVVNDASISQIFNCPHCPKQLQRQNDLRRHKQEVHGLGPKPTRRFECADCHQKFKRNAHLVSHLNRARPCTDTRRSATPSQRH</sequence>
<dbReference type="PROSITE" id="PS50157">
    <property type="entry name" value="ZINC_FINGER_C2H2_2"/>
    <property type="match status" value="2"/>
</dbReference>
<reference evidence="3 4" key="1">
    <citation type="journal article" date="2018" name="Nat. Ecol. Evol.">
        <title>Pezizomycetes genomes reveal the molecular basis of ectomycorrhizal truffle lifestyle.</title>
        <authorList>
            <person name="Murat C."/>
            <person name="Payen T."/>
            <person name="Noel B."/>
            <person name="Kuo A."/>
            <person name="Morin E."/>
            <person name="Chen J."/>
            <person name="Kohler A."/>
            <person name="Krizsan K."/>
            <person name="Balestrini R."/>
            <person name="Da Silva C."/>
            <person name="Montanini B."/>
            <person name="Hainaut M."/>
            <person name="Levati E."/>
            <person name="Barry K.W."/>
            <person name="Belfiori B."/>
            <person name="Cichocki N."/>
            <person name="Clum A."/>
            <person name="Dockter R.B."/>
            <person name="Fauchery L."/>
            <person name="Guy J."/>
            <person name="Iotti M."/>
            <person name="Le Tacon F."/>
            <person name="Lindquist E.A."/>
            <person name="Lipzen A."/>
            <person name="Malagnac F."/>
            <person name="Mello A."/>
            <person name="Molinier V."/>
            <person name="Miyauchi S."/>
            <person name="Poulain J."/>
            <person name="Riccioni C."/>
            <person name="Rubini A."/>
            <person name="Sitrit Y."/>
            <person name="Splivallo R."/>
            <person name="Traeger S."/>
            <person name="Wang M."/>
            <person name="Zifcakova L."/>
            <person name="Wipf D."/>
            <person name="Zambonelli A."/>
            <person name="Paolocci F."/>
            <person name="Nowrousian M."/>
            <person name="Ottonello S."/>
            <person name="Baldrian P."/>
            <person name="Spatafora J.W."/>
            <person name="Henrissat B."/>
            <person name="Nagy L.G."/>
            <person name="Aury J.M."/>
            <person name="Wincker P."/>
            <person name="Grigoriev I.V."/>
            <person name="Bonfante P."/>
            <person name="Martin F.M."/>
        </authorList>
    </citation>
    <scope>NUCLEOTIDE SEQUENCE [LARGE SCALE GENOMIC DNA]</scope>
    <source>
        <strain evidence="3 4">RN42</strain>
    </source>
</reference>
<protein>
    <recommendedName>
        <fullName evidence="2">C2H2-type domain-containing protein</fullName>
    </recommendedName>
</protein>
<dbReference type="Gene3D" id="3.30.160.60">
    <property type="entry name" value="Classic Zinc Finger"/>
    <property type="match status" value="1"/>
</dbReference>
<dbReference type="GO" id="GO:0008270">
    <property type="term" value="F:zinc ion binding"/>
    <property type="evidence" value="ECO:0007669"/>
    <property type="project" value="UniProtKB-KW"/>
</dbReference>
<evidence type="ECO:0000256" key="1">
    <source>
        <dbReference type="PROSITE-ProRule" id="PRU00042"/>
    </source>
</evidence>
<dbReference type="SMART" id="SM00355">
    <property type="entry name" value="ZnF_C2H2"/>
    <property type="match status" value="2"/>
</dbReference>
<dbReference type="InterPro" id="IPR013087">
    <property type="entry name" value="Znf_C2H2_type"/>
</dbReference>
<evidence type="ECO:0000313" key="4">
    <source>
        <dbReference type="Proteomes" id="UP000275078"/>
    </source>
</evidence>
<keyword evidence="4" id="KW-1185">Reference proteome</keyword>
<dbReference type="STRING" id="1160509.A0A3N4I8C3"/>
<dbReference type="OrthoDB" id="3535323at2759"/>
<dbReference type="SUPFAM" id="SSF57667">
    <property type="entry name" value="beta-beta-alpha zinc fingers"/>
    <property type="match status" value="1"/>
</dbReference>
<accession>A0A3N4I8C3</accession>
<dbReference type="Proteomes" id="UP000275078">
    <property type="component" value="Unassembled WGS sequence"/>
</dbReference>
<keyword evidence="1" id="KW-0862">Zinc</keyword>
<keyword evidence="1" id="KW-0479">Metal-binding</keyword>
<proteinExistence type="predicted"/>
<organism evidence="3 4">
    <name type="scientific">Ascobolus immersus RN42</name>
    <dbReference type="NCBI Taxonomy" id="1160509"/>
    <lineage>
        <taxon>Eukaryota</taxon>
        <taxon>Fungi</taxon>
        <taxon>Dikarya</taxon>
        <taxon>Ascomycota</taxon>
        <taxon>Pezizomycotina</taxon>
        <taxon>Pezizomycetes</taxon>
        <taxon>Pezizales</taxon>
        <taxon>Ascobolaceae</taxon>
        <taxon>Ascobolus</taxon>
    </lineage>
</organism>